<feature type="signal peptide" evidence="9">
    <location>
        <begin position="1"/>
        <end position="33"/>
    </location>
</feature>
<keyword evidence="3 8" id="KW-0004">4Fe-4S</keyword>
<evidence type="ECO:0000256" key="8">
    <source>
        <dbReference type="RuleBase" id="RU000620"/>
    </source>
</evidence>
<comment type="caution">
    <text evidence="11">The sequence shown here is derived from an EMBL/GenBank/DDBJ whole genome shotgun (WGS) entry which is preliminary data.</text>
</comment>
<name>A0ABU5GMQ7_9GAMM</name>
<dbReference type="Gene3D" id="4.10.490.10">
    <property type="entry name" value="High potential iron-sulphur protein"/>
    <property type="match status" value="1"/>
</dbReference>
<evidence type="ECO:0000313" key="12">
    <source>
        <dbReference type="Proteomes" id="UP001294570"/>
    </source>
</evidence>
<keyword evidence="12" id="KW-1185">Reference proteome</keyword>
<comment type="subunit">
    <text evidence="8">Homodimer.</text>
</comment>
<dbReference type="InterPro" id="IPR000170">
    <property type="entry name" value="High_potential_FeS_prot"/>
</dbReference>
<comment type="similarity">
    <text evidence="8">Belongs to the high-potential iron-sulfur protein (HiPIP) family.</text>
</comment>
<evidence type="ECO:0000256" key="7">
    <source>
        <dbReference type="ARBA" id="ARBA00023014"/>
    </source>
</evidence>
<comment type="function">
    <text evidence="1 8">Specific class of high-redox-potential 4Fe-4S ferredoxins. Functions in anaerobic electron transport in most purple and in some other photosynthetic bacteria and in at least one genus (Paracoccus) of halophilic, denitrifying bacteria.</text>
</comment>
<dbReference type="InterPro" id="IPR036369">
    <property type="entry name" value="HIPIP_sf"/>
</dbReference>
<evidence type="ECO:0000256" key="4">
    <source>
        <dbReference type="ARBA" id="ARBA00022723"/>
    </source>
</evidence>
<dbReference type="InterPro" id="IPR006311">
    <property type="entry name" value="TAT_signal"/>
</dbReference>
<proteinExistence type="inferred from homology"/>
<keyword evidence="7 8" id="KW-0411">Iron-sulfur</keyword>
<dbReference type="PROSITE" id="PS51318">
    <property type="entry name" value="TAT"/>
    <property type="match status" value="1"/>
</dbReference>
<reference evidence="11 12" key="1">
    <citation type="submission" date="2023-12" db="EMBL/GenBank/DDBJ databases">
        <title>Denitrificimonas halotolerans sp. nov.,a novel species isolated from landfill leachate.</title>
        <authorList>
            <person name="Wang S."/>
        </authorList>
    </citation>
    <scope>NUCLEOTIDE SEQUENCE [LARGE SCALE GENOMIC DNA]</scope>
    <source>
        <strain evidence="11 12">JX-1</strain>
    </source>
</reference>
<accession>A0ABU5GMQ7</accession>
<dbReference type="PROSITE" id="PS51373">
    <property type="entry name" value="HIPIP"/>
    <property type="match status" value="1"/>
</dbReference>
<evidence type="ECO:0000256" key="2">
    <source>
        <dbReference type="ARBA" id="ARBA00022448"/>
    </source>
</evidence>
<dbReference type="RefSeq" id="WP_321552321.1">
    <property type="nucleotide sequence ID" value="NZ_JAXIVU010000001.1"/>
</dbReference>
<keyword evidence="2 8" id="KW-0813">Transport</keyword>
<evidence type="ECO:0000259" key="10">
    <source>
        <dbReference type="PROSITE" id="PS51373"/>
    </source>
</evidence>
<sequence length="104" mass="11437">MADQSRRKFMRSSLLGIAAIPFGASLLSQRAFAQELTPLEPTNPMAQALNYVKVAEEGSDNPSYKAGSKCSNCMFFQEGSNGCQLFPQNSVEPEGWCQSWVQKP</sequence>
<evidence type="ECO:0000256" key="9">
    <source>
        <dbReference type="SAM" id="SignalP"/>
    </source>
</evidence>
<evidence type="ECO:0000256" key="3">
    <source>
        <dbReference type="ARBA" id="ARBA00022485"/>
    </source>
</evidence>
<dbReference type="Pfam" id="PF01355">
    <property type="entry name" value="HIPIP"/>
    <property type="match status" value="1"/>
</dbReference>
<dbReference type="Proteomes" id="UP001294570">
    <property type="component" value="Unassembled WGS sequence"/>
</dbReference>
<keyword evidence="6 8" id="KW-0408">Iron</keyword>
<evidence type="ECO:0000313" key="11">
    <source>
        <dbReference type="EMBL" id="MDY7218229.1"/>
    </source>
</evidence>
<evidence type="ECO:0000256" key="6">
    <source>
        <dbReference type="ARBA" id="ARBA00023004"/>
    </source>
</evidence>
<keyword evidence="5 8" id="KW-0249">Electron transport</keyword>
<evidence type="ECO:0000256" key="5">
    <source>
        <dbReference type="ARBA" id="ARBA00022982"/>
    </source>
</evidence>
<organism evidence="11 12">
    <name type="scientific">Denitrificimonas halotolerans</name>
    <dbReference type="NCBI Taxonomy" id="3098930"/>
    <lineage>
        <taxon>Bacteria</taxon>
        <taxon>Pseudomonadati</taxon>
        <taxon>Pseudomonadota</taxon>
        <taxon>Gammaproteobacteria</taxon>
        <taxon>Pseudomonadales</taxon>
        <taxon>Pseudomonadaceae</taxon>
        <taxon>Denitrificimonas</taxon>
    </lineage>
</organism>
<feature type="domain" description="High potential iron-sulfur proteins family profile" evidence="10">
    <location>
        <begin position="33"/>
        <end position="104"/>
    </location>
</feature>
<dbReference type="EMBL" id="JAXIVU010000001">
    <property type="protein sequence ID" value="MDY7218229.1"/>
    <property type="molecule type" value="Genomic_DNA"/>
</dbReference>
<dbReference type="SUPFAM" id="SSF57652">
    <property type="entry name" value="HIPIP (high potential iron protein)"/>
    <property type="match status" value="1"/>
</dbReference>
<keyword evidence="9" id="KW-0732">Signal</keyword>
<feature type="chain" id="PRO_5046393790" description="High-potential iron-sulfur protein" evidence="9">
    <location>
        <begin position="34"/>
        <end position="104"/>
    </location>
</feature>
<gene>
    <name evidence="11" type="ORF">TOI97_01350</name>
</gene>
<evidence type="ECO:0000256" key="1">
    <source>
        <dbReference type="ARBA" id="ARBA00002137"/>
    </source>
</evidence>
<protein>
    <recommendedName>
        <fullName evidence="8">High-potential iron-sulfur protein</fullName>
        <shortName evidence="8">HiPIP</shortName>
    </recommendedName>
</protein>
<keyword evidence="4 8" id="KW-0479">Metal-binding</keyword>